<dbReference type="InterPro" id="IPR035976">
    <property type="entry name" value="Sushi/SCR/CCP_sf"/>
</dbReference>
<keyword evidence="1 2" id="KW-1015">Disulfide bond</keyword>
<dbReference type="SUPFAM" id="SSF57535">
    <property type="entry name" value="Complement control module/SCR domain"/>
    <property type="match status" value="1"/>
</dbReference>
<feature type="disulfide bond" evidence="2">
    <location>
        <begin position="19"/>
        <end position="46"/>
    </location>
</feature>
<dbReference type="SMART" id="SM00032">
    <property type="entry name" value="CCP"/>
    <property type="match status" value="1"/>
</dbReference>
<proteinExistence type="predicted"/>
<feature type="compositionally biased region" description="Low complexity" evidence="3">
    <location>
        <begin position="149"/>
        <end position="158"/>
    </location>
</feature>
<evidence type="ECO:0000256" key="1">
    <source>
        <dbReference type="ARBA" id="ARBA00023157"/>
    </source>
</evidence>
<feature type="domain" description="Sushi" evidence="4">
    <location>
        <begin position="1"/>
        <end position="48"/>
    </location>
</feature>
<dbReference type="Proteomes" id="UP001176940">
    <property type="component" value="Unassembled WGS sequence"/>
</dbReference>
<dbReference type="EMBL" id="CAUEEQ010006680">
    <property type="protein sequence ID" value="CAJ0930478.1"/>
    <property type="molecule type" value="Genomic_DNA"/>
</dbReference>
<gene>
    <name evidence="5" type="ORF">RIMI_LOCUS4229034</name>
</gene>
<keyword evidence="6" id="KW-1185">Reference proteome</keyword>
<accession>A0ABN9L0V1</accession>
<reference evidence="5" key="1">
    <citation type="submission" date="2023-07" db="EMBL/GenBank/DDBJ databases">
        <authorList>
            <person name="Stuckert A."/>
        </authorList>
    </citation>
    <scope>NUCLEOTIDE SEQUENCE</scope>
</reference>
<evidence type="ECO:0000259" key="4">
    <source>
        <dbReference type="PROSITE" id="PS50923"/>
    </source>
</evidence>
<name>A0ABN9L0V1_9NEOB</name>
<dbReference type="Gene3D" id="2.10.70.10">
    <property type="entry name" value="Complement Module, domain 1"/>
    <property type="match status" value="1"/>
</dbReference>
<comment type="caution">
    <text evidence="5">The sequence shown here is derived from an EMBL/GenBank/DDBJ whole genome shotgun (WGS) entry which is preliminary data.</text>
</comment>
<organism evidence="5 6">
    <name type="scientific">Ranitomeya imitator</name>
    <name type="common">mimic poison frog</name>
    <dbReference type="NCBI Taxonomy" id="111125"/>
    <lineage>
        <taxon>Eukaryota</taxon>
        <taxon>Metazoa</taxon>
        <taxon>Chordata</taxon>
        <taxon>Craniata</taxon>
        <taxon>Vertebrata</taxon>
        <taxon>Euteleostomi</taxon>
        <taxon>Amphibia</taxon>
        <taxon>Batrachia</taxon>
        <taxon>Anura</taxon>
        <taxon>Neobatrachia</taxon>
        <taxon>Hyloidea</taxon>
        <taxon>Dendrobatidae</taxon>
        <taxon>Dendrobatinae</taxon>
        <taxon>Ranitomeya</taxon>
    </lineage>
</organism>
<dbReference type="CDD" id="cd00033">
    <property type="entry name" value="CCP"/>
    <property type="match status" value="1"/>
</dbReference>
<dbReference type="PROSITE" id="PS50923">
    <property type="entry name" value="SUSHI"/>
    <property type="match status" value="1"/>
</dbReference>
<feature type="compositionally biased region" description="Polar residues" evidence="3">
    <location>
        <begin position="161"/>
        <end position="184"/>
    </location>
</feature>
<keyword evidence="2" id="KW-0768">Sushi</keyword>
<evidence type="ECO:0000256" key="3">
    <source>
        <dbReference type="SAM" id="MobiDB-lite"/>
    </source>
</evidence>
<comment type="caution">
    <text evidence="2">Lacks conserved residue(s) required for the propagation of feature annotation.</text>
</comment>
<evidence type="ECO:0000256" key="2">
    <source>
        <dbReference type="PROSITE-ProRule" id="PRU00302"/>
    </source>
</evidence>
<sequence length="217" mass="23680">MEIFSGDYFGVGSELTFSCNEGYDLIGSVKSTCLESGDWNVEIPYCQDRGSSKQLPGPQDTYINNPSEALTHCQPSRETASKRACQQASLPAREPACHRLFKPDTDSASQQQSQQASLPASYRLCQQAQTLPASYRLCQQATDSASQQQSQQASLPASHRLCQQATDSASKPQTCQPATDQANRPASHRLCQPATEPASHYISHVHWETPCISSALL</sequence>
<feature type="region of interest" description="Disordered" evidence="3">
    <location>
        <begin position="149"/>
        <end position="187"/>
    </location>
</feature>
<dbReference type="Pfam" id="PF00084">
    <property type="entry name" value="Sushi"/>
    <property type="match status" value="1"/>
</dbReference>
<evidence type="ECO:0000313" key="6">
    <source>
        <dbReference type="Proteomes" id="UP001176940"/>
    </source>
</evidence>
<evidence type="ECO:0000313" key="5">
    <source>
        <dbReference type="EMBL" id="CAJ0930478.1"/>
    </source>
</evidence>
<protein>
    <recommendedName>
        <fullName evidence="4">Sushi domain-containing protein</fullName>
    </recommendedName>
</protein>
<dbReference type="InterPro" id="IPR000436">
    <property type="entry name" value="Sushi_SCR_CCP_dom"/>
</dbReference>